<dbReference type="Proteomes" id="UP001500665">
    <property type="component" value="Unassembled WGS sequence"/>
</dbReference>
<name>A0ABP4C261_9ACTN</name>
<feature type="chain" id="PRO_5046499118" description="Membrane protein YgcG" evidence="2">
    <location>
        <begin position="26"/>
        <end position="431"/>
    </location>
</feature>
<protein>
    <recommendedName>
        <fullName evidence="5">Membrane protein YgcG</fullName>
    </recommendedName>
</protein>
<organism evidence="3 4">
    <name type="scientific">Actinocorallia libanotica</name>
    <dbReference type="NCBI Taxonomy" id="46162"/>
    <lineage>
        <taxon>Bacteria</taxon>
        <taxon>Bacillati</taxon>
        <taxon>Actinomycetota</taxon>
        <taxon>Actinomycetes</taxon>
        <taxon>Streptosporangiales</taxon>
        <taxon>Thermomonosporaceae</taxon>
        <taxon>Actinocorallia</taxon>
    </lineage>
</organism>
<evidence type="ECO:0008006" key="5">
    <source>
        <dbReference type="Google" id="ProtNLM"/>
    </source>
</evidence>
<keyword evidence="2" id="KW-0732">Signal</keyword>
<keyword evidence="1" id="KW-1133">Transmembrane helix</keyword>
<gene>
    <name evidence="3" type="ORF">GCM10009550_48870</name>
</gene>
<dbReference type="PROSITE" id="PS00369">
    <property type="entry name" value="PTS_HPR_HIS"/>
    <property type="match status" value="1"/>
</dbReference>
<evidence type="ECO:0000256" key="2">
    <source>
        <dbReference type="SAM" id="SignalP"/>
    </source>
</evidence>
<accession>A0ABP4C261</accession>
<keyword evidence="1" id="KW-0812">Transmembrane</keyword>
<evidence type="ECO:0000313" key="4">
    <source>
        <dbReference type="Proteomes" id="UP001500665"/>
    </source>
</evidence>
<dbReference type="RefSeq" id="WP_344243266.1">
    <property type="nucleotide sequence ID" value="NZ_BAAAHH010000022.1"/>
</dbReference>
<feature type="signal peptide" evidence="2">
    <location>
        <begin position="1"/>
        <end position="25"/>
    </location>
</feature>
<evidence type="ECO:0000256" key="1">
    <source>
        <dbReference type="SAM" id="Phobius"/>
    </source>
</evidence>
<evidence type="ECO:0000313" key="3">
    <source>
        <dbReference type="EMBL" id="GAA0959275.1"/>
    </source>
</evidence>
<sequence length="431" mass="45135">MALTRVFSLLIALIAALLPVGGVHARAAAQPDPSVISALRSERFYAAPGQTTLDAAGVARVKQAVKDSPTPVYLVVTGDMGSAQTSNQYLAEIANAMGSTGVYGLLSGRHFAAGSLGQTGLSRGEAGRLASEAASEHRGQPADGLVSFVDSVNVASGQRPSTASSALTYGFLGVLLILVVGGFFYVRASRRRRARDEQRQLQELKQGVEEDVTRLGEDIAALDLDLKNPKVDPAAKDDYVRALDSYDRAKAATQSARTSEDMEQVTHALEDGRYYMVAVRARQAGEPVPERRPPCFFNPQHGPSVRDVLWAPMGGQAREVPACAADAERVEHGADPEARMVEVAGQRRPYWEAGPQWAPYAGGYYAGYGGFGMLNSILIGTAIGSMWGGGFGGMGYGTVDHGGGFGDFGGGGGFGDFGGGGGFGDFGGGDF</sequence>
<comment type="caution">
    <text evidence="3">The sequence shown here is derived from an EMBL/GenBank/DDBJ whole genome shotgun (WGS) entry which is preliminary data.</text>
</comment>
<keyword evidence="4" id="KW-1185">Reference proteome</keyword>
<dbReference type="EMBL" id="BAAAHH010000022">
    <property type="protein sequence ID" value="GAA0959275.1"/>
    <property type="molecule type" value="Genomic_DNA"/>
</dbReference>
<proteinExistence type="predicted"/>
<feature type="transmembrane region" description="Helical" evidence="1">
    <location>
        <begin position="166"/>
        <end position="186"/>
    </location>
</feature>
<keyword evidence="1" id="KW-0472">Membrane</keyword>
<reference evidence="4" key="1">
    <citation type="journal article" date="2019" name="Int. J. Syst. Evol. Microbiol.">
        <title>The Global Catalogue of Microorganisms (GCM) 10K type strain sequencing project: providing services to taxonomists for standard genome sequencing and annotation.</title>
        <authorList>
            <consortium name="The Broad Institute Genomics Platform"/>
            <consortium name="The Broad Institute Genome Sequencing Center for Infectious Disease"/>
            <person name="Wu L."/>
            <person name="Ma J."/>
        </authorList>
    </citation>
    <scope>NUCLEOTIDE SEQUENCE [LARGE SCALE GENOMIC DNA]</scope>
    <source>
        <strain evidence="4">JCM 10696</strain>
    </source>
</reference>
<dbReference type="InterPro" id="IPR001020">
    <property type="entry name" value="PTS_HPr_His_P_site"/>
</dbReference>